<proteinExistence type="predicted"/>
<name>A0A4Y2E8H9_ARAVE</name>
<evidence type="ECO:0000313" key="2">
    <source>
        <dbReference type="Proteomes" id="UP000499080"/>
    </source>
</evidence>
<sequence length="39" mass="4208">MLGRHWSKVRLLPSCAQGTCSANAWQALEQSQTSTIGCS</sequence>
<dbReference type="Proteomes" id="UP000499080">
    <property type="component" value="Unassembled WGS sequence"/>
</dbReference>
<comment type="caution">
    <text evidence="1">The sequence shown here is derived from an EMBL/GenBank/DDBJ whole genome shotgun (WGS) entry which is preliminary data.</text>
</comment>
<dbReference type="AlphaFoldDB" id="A0A4Y2E8H9"/>
<evidence type="ECO:0000313" key="1">
    <source>
        <dbReference type="EMBL" id="GBM24636.1"/>
    </source>
</evidence>
<dbReference type="EMBL" id="BGPR01169174">
    <property type="protein sequence ID" value="GBM24636.1"/>
    <property type="molecule type" value="Genomic_DNA"/>
</dbReference>
<gene>
    <name evidence="1" type="ORF">AVEN_115667_1</name>
</gene>
<keyword evidence="2" id="KW-1185">Reference proteome</keyword>
<protein>
    <submittedName>
        <fullName evidence="1">Uncharacterized protein</fullName>
    </submittedName>
</protein>
<feature type="non-terminal residue" evidence="1">
    <location>
        <position position="39"/>
    </location>
</feature>
<accession>A0A4Y2E8H9</accession>
<organism evidence="1 2">
    <name type="scientific">Araneus ventricosus</name>
    <name type="common">Orbweaver spider</name>
    <name type="synonym">Epeira ventricosa</name>
    <dbReference type="NCBI Taxonomy" id="182803"/>
    <lineage>
        <taxon>Eukaryota</taxon>
        <taxon>Metazoa</taxon>
        <taxon>Ecdysozoa</taxon>
        <taxon>Arthropoda</taxon>
        <taxon>Chelicerata</taxon>
        <taxon>Arachnida</taxon>
        <taxon>Araneae</taxon>
        <taxon>Araneomorphae</taxon>
        <taxon>Entelegynae</taxon>
        <taxon>Araneoidea</taxon>
        <taxon>Araneidae</taxon>
        <taxon>Araneus</taxon>
    </lineage>
</organism>
<reference evidence="1 2" key="1">
    <citation type="journal article" date="2019" name="Sci. Rep.">
        <title>Orb-weaving spider Araneus ventricosus genome elucidates the spidroin gene catalogue.</title>
        <authorList>
            <person name="Kono N."/>
            <person name="Nakamura H."/>
            <person name="Ohtoshi R."/>
            <person name="Moran D.A.P."/>
            <person name="Shinohara A."/>
            <person name="Yoshida Y."/>
            <person name="Fujiwara M."/>
            <person name="Mori M."/>
            <person name="Tomita M."/>
            <person name="Arakawa K."/>
        </authorList>
    </citation>
    <scope>NUCLEOTIDE SEQUENCE [LARGE SCALE GENOMIC DNA]</scope>
</reference>